<keyword evidence="2" id="KW-0548">Nucleotidyltransferase</keyword>
<dbReference type="PANTHER" id="PTHR48475">
    <property type="entry name" value="RIBONUCLEASE H"/>
    <property type="match status" value="1"/>
</dbReference>
<sequence length="232" mass="27303">MKARKEFKSMDKLRIEWYYKLPKRSHTYWMKTELLSVHEALLLEEDLIRTGRASSIEFYDEQDKEWTKKEIHSYLKAMETEPHEIEAYIDGGYEIASRRAGLGIVVYYKQSGQSFRYRVNEQFDFISNNNEAEFAALGFLLKVCEEIGIHHQRMIIKTDSKNLYHQASGEWPCYEKELSDWLDRVDASVQKLGLTPQYELISREQNKEADRLATQALESIDIQGIKESTNRS</sequence>
<dbReference type="Pfam" id="PF13456">
    <property type="entry name" value="RVT_3"/>
    <property type="match status" value="1"/>
</dbReference>
<keyword evidence="2" id="KW-0695">RNA-directed DNA polymerase</keyword>
<comment type="caution">
    <text evidence="2">The sequence shown here is derived from an EMBL/GenBank/DDBJ whole genome shotgun (WGS) entry which is preliminary data.</text>
</comment>
<dbReference type="Proteomes" id="UP000318521">
    <property type="component" value="Unassembled WGS sequence"/>
</dbReference>
<dbReference type="OrthoDB" id="2680098at2"/>
<dbReference type="CDD" id="cd09279">
    <property type="entry name" value="RNase_HI_like"/>
    <property type="match status" value="1"/>
</dbReference>
<keyword evidence="2" id="KW-0808">Transferase</keyword>
<gene>
    <name evidence="2" type="ORF">FN960_17920</name>
</gene>
<dbReference type="GO" id="GO:0003676">
    <property type="term" value="F:nucleic acid binding"/>
    <property type="evidence" value="ECO:0007669"/>
    <property type="project" value="InterPro"/>
</dbReference>
<organism evidence="2 3">
    <name type="scientific">Alkalicoccobacillus porphyridii</name>
    <dbReference type="NCBI Taxonomy" id="2597270"/>
    <lineage>
        <taxon>Bacteria</taxon>
        <taxon>Bacillati</taxon>
        <taxon>Bacillota</taxon>
        <taxon>Bacilli</taxon>
        <taxon>Bacillales</taxon>
        <taxon>Bacillaceae</taxon>
        <taxon>Alkalicoccobacillus</taxon>
    </lineage>
</organism>
<dbReference type="InterPro" id="IPR036397">
    <property type="entry name" value="RNaseH_sf"/>
</dbReference>
<evidence type="ECO:0000313" key="3">
    <source>
        <dbReference type="Proteomes" id="UP000318521"/>
    </source>
</evidence>
<dbReference type="GO" id="GO:0003964">
    <property type="term" value="F:RNA-directed DNA polymerase activity"/>
    <property type="evidence" value="ECO:0007669"/>
    <property type="project" value="UniProtKB-KW"/>
</dbReference>
<dbReference type="PANTHER" id="PTHR48475:SF1">
    <property type="entry name" value="RNASE H TYPE-1 DOMAIN-CONTAINING PROTEIN"/>
    <property type="match status" value="1"/>
</dbReference>
<evidence type="ECO:0000259" key="1">
    <source>
        <dbReference type="PROSITE" id="PS50879"/>
    </source>
</evidence>
<dbReference type="NCBIfam" id="NF005822">
    <property type="entry name" value="PRK07708.1"/>
    <property type="match status" value="1"/>
</dbReference>
<protein>
    <submittedName>
        <fullName evidence="2">Reverse transcriptase-like protein</fullName>
    </submittedName>
</protein>
<dbReference type="InterPro" id="IPR012337">
    <property type="entry name" value="RNaseH-like_sf"/>
</dbReference>
<reference evidence="2 3" key="1">
    <citation type="submission" date="2019-07" db="EMBL/GenBank/DDBJ databases">
        <authorList>
            <person name="Park Y.J."/>
            <person name="Jeong S.E."/>
            <person name="Jung H.S."/>
        </authorList>
    </citation>
    <scope>NUCLEOTIDE SEQUENCE [LARGE SCALE GENOMIC DNA]</scope>
    <source>
        <strain evidence="3">P16(2019)</strain>
    </source>
</reference>
<proteinExistence type="predicted"/>
<dbReference type="EMBL" id="VLXZ01000014">
    <property type="protein sequence ID" value="TSB45154.1"/>
    <property type="molecule type" value="Genomic_DNA"/>
</dbReference>
<evidence type="ECO:0000313" key="2">
    <source>
        <dbReference type="EMBL" id="TSB45154.1"/>
    </source>
</evidence>
<feature type="domain" description="RNase H type-1" evidence="1">
    <location>
        <begin position="81"/>
        <end position="218"/>
    </location>
</feature>
<dbReference type="InterPro" id="IPR002156">
    <property type="entry name" value="RNaseH_domain"/>
</dbReference>
<name>A0A553ZUK2_9BACI</name>
<dbReference type="GO" id="GO:0004523">
    <property type="term" value="F:RNA-DNA hybrid ribonuclease activity"/>
    <property type="evidence" value="ECO:0007669"/>
    <property type="project" value="InterPro"/>
</dbReference>
<dbReference type="SUPFAM" id="SSF53098">
    <property type="entry name" value="Ribonuclease H-like"/>
    <property type="match status" value="1"/>
</dbReference>
<dbReference type="Gene3D" id="3.30.420.10">
    <property type="entry name" value="Ribonuclease H-like superfamily/Ribonuclease H"/>
    <property type="match status" value="1"/>
</dbReference>
<dbReference type="PROSITE" id="PS50879">
    <property type="entry name" value="RNASE_H_1"/>
    <property type="match status" value="1"/>
</dbReference>
<dbReference type="AlphaFoldDB" id="A0A553ZUK2"/>
<accession>A0A553ZUK2</accession>
<keyword evidence="3" id="KW-1185">Reference proteome</keyword>